<gene>
    <name evidence="2" type="ORF">R9X50_00161700</name>
</gene>
<feature type="region of interest" description="Disordered" evidence="1">
    <location>
        <begin position="83"/>
        <end position="102"/>
    </location>
</feature>
<dbReference type="AlphaFoldDB" id="A0AAQ3M116"/>
<protein>
    <submittedName>
        <fullName evidence="2">Uncharacterized protein</fullName>
    </submittedName>
</protein>
<proteinExistence type="predicted"/>
<dbReference type="Proteomes" id="UP001303373">
    <property type="component" value="Chromosome 2"/>
</dbReference>
<evidence type="ECO:0000313" key="2">
    <source>
        <dbReference type="EMBL" id="WPG98819.1"/>
    </source>
</evidence>
<name>A0AAQ3M116_9PEZI</name>
<evidence type="ECO:0000256" key="1">
    <source>
        <dbReference type="SAM" id="MobiDB-lite"/>
    </source>
</evidence>
<sequence>MALNRGNRQPFYLPMKLREPVSANGQSPNTTATPSILDQFQTIGCTFKDSSKVRKVSFASESTLYSPSDEKHPSSFERAIQKTKAKFSRRSNNSELMSDNDDEFAKLKESEIQKWKKTAECQNVSASEQVKFGMRGAKMNIA</sequence>
<organism evidence="2 3">
    <name type="scientific">Acrodontium crateriforme</name>
    <dbReference type="NCBI Taxonomy" id="150365"/>
    <lineage>
        <taxon>Eukaryota</taxon>
        <taxon>Fungi</taxon>
        <taxon>Dikarya</taxon>
        <taxon>Ascomycota</taxon>
        <taxon>Pezizomycotina</taxon>
        <taxon>Dothideomycetes</taxon>
        <taxon>Dothideomycetidae</taxon>
        <taxon>Mycosphaerellales</taxon>
        <taxon>Teratosphaeriaceae</taxon>
        <taxon>Acrodontium</taxon>
    </lineage>
</organism>
<dbReference type="EMBL" id="CP138581">
    <property type="protein sequence ID" value="WPG98819.1"/>
    <property type="molecule type" value="Genomic_DNA"/>
</dbReference>
<evidence type="ECO:0000313" key="3">
    <source>
        <dbReference type="Proteomes" id="UP001303373"/>
    </source>
</evidence>
<reference evidence="2 3" key="1">
    <citation type="submission" date="2023-11" db="EMBL/GenBank/DDBJ databases">
        <title>An acidophilic fungus is an integral part of prey digestion in a carnivorous sundew plant.</title>
        <authorList>
            <person name="Tsai I.J."/>
        </authorList>
    </citation>
    <scope>NUCLEOTIDE SEQUENCE [LARGE SCALE GENOMIC DNA]</scope>
    <source>
        <strain evidence="2">169a</strain>
    </source>
</reference>
<accession>A0AAQ3M116</accession>
<keyword evidence="3" id="KW-1185">Reference proteome</keyword>